<keyword evidence="3" id="KW-1185">Reference proteome</keyword>
<name>C5FTY7_ARTOC</name>
<dbReference type="eggNOG" id="ENOG502S8NC">
    <property type="taxonomic scope" value="Eukaryota"/>
</dbReference>
<dbReference type="AlphaFoldDB" id="C5FTY7"/>
<gene>
    <name evidence="2" type="ORF">MCYG_06190</name>
</gene>
<dbReference type="STRING" id="554155.C5FTY7"/>
<reference evidence="3" key="1">
    <citation type="journal article" date="2012" name="MBio">
        <title>Comparative genome analysis of Trichophyton rubrum and related dermatophytes reveals candidate genes involved in infection.</title>
        <authorList>
            <person name="Martinez D.A."/>
            <person name="Oliver B.G."/>
            <person name="Graeser Y."/>
            <person name="Goldberg J.M."/>
            <person name="Li W."/>
            <person name="Martinez-Rossi N.M."/>
            <person name="Monod M."/>
            <person name="Shelest E."/>
            <person name="Barton R.C."/>
            <person name="Birch E."/>
            <person name="Brakhage A.A."/>
            <person name="Chen Z."/>
            <person name="Gurr S.J."/>
            <person name="Heiman D."/>
            <person name="Heitman J."/>
            <person name="Kosti I."/>
            <person name="Rossi A."/>
            <person name="Saif S."/>
            <person name="Samalova M."/>
            <person name="Saunders C.W."/>
            <person name="Shea T."/>
            <person name="Summerbell R.C."/>
            <person name="Xu J."/>
            <person name="Young S."/>
            <person name="Zeng Q."/>
            <person name="Birren B.W."/>
            <person name="Cuomo C.A."/>
            <person name="White T.C."/>
        </authorList>
    </citation>
    <scope>NUCLEOTIDE SEQUENCE [LARGE SCALE GENOMIC DNA]</scope>
    <source>
        <strain evidence="3">ATCC MYA-4605 / CBS 113480</strain>
    </source>
</reference>
<evidence type="ECO:0000313" key="3">
    <source>
        <dbReference type="Proteomes" id="UP000002035"/>
    </source>
</evidence>
<dbReference type="VEuPathDB" id="FungiDB:MCYG_06190"/>
<dbReference type="Proteomes" id="UP000002035">
    <property type="component" value="Unassembled WGS sequence"/>
</dbReference>
<dbReference type="HOGENOM" id="CLU_039950_0_0_1"/>
<protein>
    <submittedName>
        <fullName evidence="2">Uncharacterized protein</fullName>
    </submittedName>
</protein>
<evidence type="ECO:0000256" key="1">
    <source>
        <dbReference type="SAM" id="MobiDB-lite"/>
    </source>
</evidence>
<proteinExistence type="predicted"/>
<sequence>MKRSFFCSRLSLCQQIFSHATFSIEKHPRLIPRSYSITISTTPQPKQYPNTNTQLYPKSHQDVCQPAQKYTKKRYGSISGEKSSNSAAPDGLVESPIILRRSEKRASLNRIAKTGERSKHWDQDSSLVRNPWAIALASPPRLCHATHSRLPTELMIDFGLVQHPETSALWLLPTSLLEDELREATGDAGSRVTTEHDSPPADDGNPAVGADNTSKPRKEFPLVRVTNSGTLLNMLSNPKYSNISKGLVPPSWKQPQGPLSKNAMQTLVWRGDMANHVLQAMRRQVLRSLKKILQVTPKTKKQQRQDTWTVLNNTEYPITQGALEDSLQQLPELRDIRSGVVLILRPDHLAESNLDHNGDSDFTTSTATDKQSFDLVELPVQRSQVPVFDLTKLLSLEELQAVRQLGEVFQGGALYFIPATRKSALFVLDLWRLKSFFMERSEGEEYPASRQLA</sequence>
<evidence type="ECO:0000313" key="2">
    <source>
        <dbReference type="EMBL" id="EEQ33371.1"/>
    </source>
</evidence>
<accession>C5FTY7</accession>
<dbReference type="EMBL" id="DS995706">
    <property type="protein sequence ID" value="EEQ33371.1"/>
    <property type="molecule type" value="Genomic_DNA"/>
</dbReference>
<dbReference type="OrthoDB" id="3363286at2759"/>
<organism evidence="2 3">
    <name type="scientific">Arthroderma otae (strain ATCC MYA-4605 / CBS 113480)</name>
    <name type="common">Microsporum canis</name>
    <dbReference type="NCBI Taxonomy" id="554155"/>
    <lineage>
        <taxon>Eukaryota</taxon>
        <taxon>Fungi</taxon>
        <taxon>Dikarya</taxon>
        <taxon>Ascomycota</taxon>
        <taxon>Pezizomycotina</taxon>
        <taxon>Eurotiomycetes</taxon>
        <taxon>Eurotiomycetidae</taxon>
        <taxon>Onygenales</taxon>
        <taxon>Arthrodermataceae</taxon>
        <taxon>Microsporum</taxon>
    </lineage>
</organism>
<dbReference type="GeneID" id="9222465"/>
<feature type="region of interest" description="Disordered" evidence="1">
    <location>
        <begin position="184"/>
        <end position="219"/>
    </location>
</feature>
<dbReference type="OMA" id="PFRWKHP"/>
<dbReference type="RefSeq" id="XP_002844226.1">
    <property type="nucleotide sequence ID" value="XM_002844180.1"/>
</dbReference>